<proteinExistence type="inferred from homology"/>
<gene>
    <name evidence="4" type="ORF">BDQ12DRAFT_725867</name>
</gene>
<dbReference type="AlphaFoldDB" id="A0A5C3LRP9"/>
<dbReference type="PROSITE" id="PS01173">
    <property type="entry name" value="LIPASE_GDXG_HIS"/>
    <property type="match status" value="1"/>
</dbReference>
<dbReference type="InterPro" id="IPR050309">
    <property type="entry name" value="Type-B_Carboxylest/Lipase"/>
</dbReference>
<name>A0A5C3LRP9_9AGAR</name>
<protein>
    <submittedName>
        <fullName evidence="4">Carboxylesterase</fullName>
    </submittedName>
</protein>
<dbReference type="InterPro" id="IPR029058">
    <property type="entry name" value="AB_hydrolase_fold"/>
</dbReference>
<evidence type="ECO:0000259" key="3">
    <source>
        <dbReference type="Pfam" id="PF00135"/>
    </source>
</evidence>
<keyword evidence="2" id="KW-0732">Signal</keyword>
<dbReference type="STRING" id="68775.A0A5C3LRP9"/>
<evidence type="ECO:0000313" key="4">
    <source>
        <dbReference type="EMBL" id="TFK35580.1"/>
    </source>
</evidence>
<dbReference type="EMBL" id="ML213620">
    <property type="protein sequence ID" value="TFK35580.1"/>
    <property type="molecule type" value="Genomic_DNA"/>
</dbReference>
<reference evidence="4 5" key="1">
    <citation type="journal article" date="2019" name="Nat. Ecol. Evol.">
        <title>Megaphylogeny resolves global patterns of mushroom evolution.</title>
        <authorList>
            <person name="Varga T."/>
            <person name="Krizsan K."/>
            <person name="Foldi C."/>
            <person name="Dima B."/>
            <person name="Sanchez-Garcia M."/>
            <person name="Sanchez-Ramirez S."/>
            <person name="Szollosi G.J."/>
            <person name="Szarkandi J.G."/>
            <person name="Papp V."/>
            <person name="Albert L."/>
            <person name="Andreopoulos W."/>
            <person name="Angelini C."/>
            <person name="Antonin V."/>
            <person name="Barry K.W."/>
            <person name="Bougher N.L."/>
            <person name="Buchanan P."/>
            <person name="Buyck B."/>
            <person name="Bense V."/>
            <person name="Catcheside P."/>
            <person name="Chovatia M."/>
            <person name="Cooper J."/>
            <person name="Damon W."/>
            <person name="Desjardin D."/>
            <person name="Finy P."/>
            <person name="Geml J."/>
            <person name="Haridas S."/>
            <person name="Hughes K."/>
            <person name="Justo A."/>
            <person name="Karasinski D."/>
            <person name="Kautmanova I."/>
            <person name="Kiss B."/>
            <person name="Kocsube S."/>
            <person name="Kotiranta H."/>
            <person name="LaButti K.M."/>
            <person name="Lechner B.E."/>
            <person name="Liimatainen K."/>
            <person name="Lipzen A."/>
            <person name="Lukacs Z."/>
            <person name="Mihaltcheva S."/>
            <person name="Morgado L.N."/>
            <person name="Niskanen T."/>
            <person name="Noordeloos M.E."/>
            <person name="Ohm R.A."/>
            <person name="Ortiz-Santana B."/>
            <person name="Ovrebo C."/>
            <person name="Racz N."/>
            <person name="Riley R."/>
            <person name="Savchenko A."/>
            <person name="Shiryaev A."/>
            <person name="Soop K."/>
            <person name="Spirin V."/>
            <person name="Szebenyi C."/>
            <person name="Tomsovsky M."/>
            <person name="Tulloss R.E."/>
            <person name="Uehling J."/>
            <person name="Grigoriev I.V."/>
            <person name="Vagvolgyi C."/>
            <person name="Papp T."/>
            <person name="Martin F.M."/>
            <person name="Miettinen O."/>
            <person name="Hibbett D.S."/>
            <person name="Nagy L.G."/>
        </authorList>
    </citation>
    <scope>NUCLEOTIDE SEQUENCE [LARGE SCALE GENOMIC DNA]</scope>
    <source>
        <strain evidence="4 5">CBS 166.37</strain>
    </source>
</reference>
<comment type="similarity">
    <text evidence="1">Belongs to the 'GDXG' lipolytic enzyme family.</text>
</comment>
<organism evidence="4 5">
    <name type="scientific">Crucibulum laeve</name>
    <dbReference type="NCBI Taxonomy" id="68775"/>
    <lineage>
        <taxon>Eukaryota</taxon>
        <taxon>Fungi</taxon>
        <taxon>Dikarya</taxon>
        <taxon>Basidiomycota</taxon>
        <taxon>Agaricomycotina</taxon>
        <taxon>Agaricomycetes</taxon>
        <taxon>Agaricomycetidae</taxon>
        <taxon>Agaricales</taxon>
        <taxon>Agaricineae</taxon>
        <taxon>Nidulariaceae</taxon>
        <taxon>Crucibulum</taxon>
    </lineage>
</organism>
<dbReference type="PANTHER" id="PTHR11559">
    <property type="entry name" value="CARBOXYLESTERASE"/>
    <property type="match status" value="1"/>
</dbReference>
<feature type="signal peptide" evidence="2">
    <location>
        <begin position="1"/>
        <end position="20"/>
    </location>
</feature>
<dbReference type="InterPro" id="IPR019819">
    <property type="entry name" value="Carboxylesterase_B_CS"/>
</dbReference>
<dbReference type="PROSITE" id="PS00941">
    <property type="entry name" value="CARBOXYLESTERASE_B_2"/>
    <property type="match status" value="1"/>
</dbReference>
<feature type="domain" description="Carboxylesterase type B" evidence="3">
    <location>
        <begin position="41"/>
        <end position="199"/>
    </location>
</feature>
<sequence>MFSKVFSRLSILLLIPSSLGAVIDIDAPAATNVIDLGYATYQGSFNQNTTNTQFLGIRFAAPPTGTLRWREPQQPATIAGVQLANEFPNRCLAGDRGNSPKSPFRMTNSTIQSRDLEKRAVPPFSEDCLFLNVWVPGTLNQAKNLPVVVFIHGGGYARGSASGLSGNDTFDGNDLIREAGGGVVAVTIQYRLGVFGFLAGQKLA</sequence>
<accession>A0A5C3LRP9</accession>
<dbReference type="GO" id="GO:0016787">
    <property type="term" value="F:hydrolase activity"/>
    <property type="evidence" value="ECO:0007669"/>
    <property type="project" value="InterPro"/>
</dbReference>
<dbReference type="SUPFAM" id="SSF53474">
    <property type="entry name" value="alpha/beta-Hydrolases"/>
    <property type="match status" value="1"/>
</dbReference>
<dbReference type="Gene3D" id="3.40.50.1820">
    <property type="entry name" value="alpha/beta hydrolase"/>
    <property type="match status" value="1"/>
</dbReference>
<dbReference type="OrthoDB" id="408631at2759"/>
<dbReference type="Pfam" id="PF00135">
    <property type="entry name" value="COesterase"/>
    <property type="match status" value="1"/>
</dbReference>
<dbReference type="InterPro" id="IPR002018">
    <property type="entry name" value="CarbesteraseB"/>
</dbReference>
<evidence type="ECO:0000256" key="2">
    <source>
        <dbReference type="SAM" id="SignalP"/>
    </source>
</evidence>
<dbReference type="Proteomes" id="UP000308652">
    <property type="component" value="Unassembled WGS sequence"/>
</dbReference>
<evidence type="ECO:0000256" key="1">
    <source>
        <dbReference type="ARBA" id="ARBA00010515"/>
    </source>
</evidence>
<dbReference type="InterPro" id="IPR002168">
    <property type="entry name" value="Lipase_GDXG_HIS_AS"/>
</dbReference>
<feature type="chain" id="PRO_5022904379" evidence="2">
    <location>
        <begin position="21"/>
        <end position="204"/>
    </location>
</feature>
<keyword evidence="5" id="KW-1185">Reference proteome</keyword>
<evidence type="ECO:0000313" key="5">
    <source>
        <dbReference type="Proteomes" id="UP000308652"/>
    </source>
</evidence>